<feature type="compositionally biased region" description="Acidic residues" evidence="5">
    <location>
        <begin position="41"/>
        <end position="56"/>
    </location>
</feature>
<dbReference type="Pfam" id="PF02463">
    <property type="entry name" value="SMC_N"/>
    <property type="match status" value="1"/>
</dbReference>
<dbReference type="FunFam" id="3.40.50.300:FF:000585">
    <property type="entry name" value="Structural maintenance of chromosomes 4"/>
    <property type="match status" value="1"/>
</dbReference>
<dbReference type="VEuPathDB" id="TriTrypDB:ADEAN_000858400"/>
<dbReference type="GO" id="GO:0000796">
    <property type="term" value="C:condensin complex"/>
    <property type="evidence" value="ECO:0007669"/>
    <property type="project" value="TreeGrafter"/>
</dbReference>
<dbReference type="PANTHER" id="PTHR18937">
    <property type="entry name" value="STRUCTURAL MAINTENANCE OF CHROMOSOMES SMC FAMILY MEMBER"/>
    <property type="match status" value="1"/>
</dbReference>
<sequence length="358" mass="40431">MAKKAQKKNQKKVKREPVEQEEVEEEPTVVKTEDTRPSQPVEEEPQQEQSPSEDEERASSPKASSESDADSPGTFEEKEWIPSQGAQEAEEKAQRADPDEVVTRLVIKDIDVENFKSYYGRHKIGPFHKTFTAVIGPNGSGKSNVIDSMLFVFGRNAKKIRLEKLSELIHSSAAHPDVSYASVTVNFVRVFETQHDATDPMFRKEVPNSALSVKREVFRSGVSQYSIDGQRRTQKEVVEHLIKEGIDLEHNRFLILQGEVEQIALMKPKAEKEGEEGLLEYLDDLIGTNEYVGRVSDLTSAAEQAQTERLESLDKEKKLRAERDALDDAKNSTIAFVTKDNQLQKTLIAMCQLRMRGD</sequence>
<feature type="region of interest" description="Disordered" evidence="5">
    <location>
        <begin position="1"/>
        <end position="99"/>
    </location>
</feature>
<accession>A0A7G2CPN4</accession>
<dbReference type="Proteomes" id="UP000515908">
    <property type="component" value="Chromosome 19"/>
</dbReference>
<dbReference type="PANTHER" id="PTHR18937:SF172">
    <property type="entry name" value="STRUCTURAL MAINTENANCE OF CHROMOSOMES PROTEIN"/>
    <property type="match status" value="1"/>
</dbReference>
<evidence type="ECO:0000256" key="3">
    <source>
        <dbReference type="ARBA" id="ARBA00022840"/>
    </source>
</evidence>
<keyword evidence="2" id="KW-0547">Nucleotide-binding</keyword>
<dbReference type="AlphaFoldDB" id="A0A7G2CPN4"/>
<evidence type="ECO:0000259" key="6">
    <source>
        <dbReference type="Pfam" id="PF02463"/>
    </source>
</evidence>
<reference evidence="7 8" key="1">
    <citation type="submission" date="2020-08" db="EMBL/GenBank/DDBJ databases">
        <authorList>
            <person name="Newling K."/>
            <person name="Davey J."/>
            <person name="Forrester S."/>
        </authorList>
    </citation>
    <scope>NUCLEOTIDE SEQUENCE [LARGE SCALE GENOMIC DNA]</scope>
    <source>
        <strain evidence="8">Crithidia deanei Carvalho (ATCC PRA-265)</strain>
    </source>
</reference>
<keyword evidence="4" id="KW-0539">Nucleus</keyword>
<gene>
    <name evidence="7" type="ORF">ADEAN_000858400</name>
</gene>
<evidence type="ECO:0000313" key="8">
    <source>
        <dbReference type="Proteomes" id="UP000515908"/>
    </source>
</evidence>
<proteinExistence type="predicted"/>
<evidence type="ECO:0000256" key="4">
    <source>
        <dbReference type="ARBA" id="ARBA00023242"/>
    </source>
</evidence>
<feature type="compositionally biased region" description="Basic residues" evidence="5">
    <location>
        <begin position="1"/>
        <end position="14"/>
    </location>
</feature>
<organism evidence="7 8">
    <name type="scientific">Angomonas deanei</name>
    <dbReference type="NCBI Taxonomy" id="59799"/>
    <lineage>
        <taxon>Eukaryota</taxon>
        <taxon>Discoba</taxon>
        <taxon>Euglenozoa</taxon>
        <taxon>Kinetoplastea</taxon>
        <taxon>Metakinetoplastina</taxon>
        <taxon>Trypanosomatida</taxon>
        <taxon>Trypanosomatidae</taxon>
        <taxon>Strigomonadinae</taxon>
        <taxon>Angomonas</taxon>
    </lineage>
</organism>
<keyword evidence="8" id="KW-1185">Reference proteome</keyword>
<evidence type="ECO:0000256" key="5">
    <source>
        <dbReference type="SAM" id="MobiDB-lite"/>
    </source>
</evidence>
<dbReference type="EMBL" id="LR877163">
    <property type="protein sequence ID" value="CAD2221057.1"/>
    <property type="molecule type" value="Genomic_DNA"/>
</dbReference>
<evidence type="ECO:0000313" key="7">
    <source>
        <dbReference type="EMBL" id="CAD2221057.1"/>
    </source>
</evidence>
<evidence type="ECO:0000256" key="2">
    <source>
        <dbReference type="ARBA" id="ARBA00022741"/>
    </source>
</evidence>
<dbReference type="SUPFAM" id="SSF52540">
    <property type="entry name" value="P-loop containing nucleoside triphosphate hydrolases"/>
    <property type="match status" value="1"/>
</dbReference>
<dbReference type="GO" id="GO:0007076">
    <property type="term" value="P:mitotic chromosome condensation"/>
    <property type="evidence" value="ECO:0007669"/>
    <property type="project" value="TreeGrafter"/>
</dbReference>
<dbReference type="InterPro" id="IPR027417">
    <property type="entry name" value="P-loop_NTPase"/>
</dbReference>
<comment type="subcellular location">
    <subcellularLocation>
        <location evidence="1">Nucleus</location>
    </subcellularLocation>
</comment>
<evidence type="ECO:0000256" key="1">
    <source>
        <dbReference type="ARBA" id="ARBA00004123"/>
    </source>
</evidence>
<dbReference type="GO" id="GO:0005634">
    <property type="term" value="C:nucleus"/>
    <property type="evidence" value="ECO:0007669"/>
    <property type="project" value="UniProtKB-SubCell"/>
</dbReference>
<dbReference type="InterPro" id="IPR003395">
    <property type="entry name" value="RecF/RecN/SMC_N"/>
</dbReference>
<feature type="domain" description="RecF/RecN/SMC N-terminal" evidence="6">
    <location>
        <begin position="107"/>
        <end position="249"/>
    </location>
</feature>
<protein>
    <submittedName>
        <fullName evidence="7">AAA ATPase domain/RecF/RecN/SMC N terminal domain/AAA domain/AAA domain, putative AbiEii toxin, Type IV TA system, putative</fullName>
    </submittedName>
</protein>
<feature type="compositionally biased region" description="Basic and acidic residues" evidence="5">
    <location>
        <begin position="89"/>
        <end position="99"/>
    </location>
</feature>
<dbReference type="GO" id="GO:0005524">
    <property type="term" value="F:ATP binding"/>
    <property type="evidence" value="ECO:0007669"/>
    <property type="project" value="UniProtKB-KW"/>
</dbReference>
<dbReference type="Gene3D" id="3.40.50.300">
    <property type="entry name" value="P-loop containing nucleotide triphosphate hydrolases"/>
    <property type="match status" value="1"/>
</dbReference>
<name>A0A7G2CPN4_9TRYP</name>
<keyword evidence="3" id="KW-0067">ATP-binding</keyword>